<dbReference type="InterPro" id="IPR011043">
    <property type="entry name" value="Gal_Oxase/kelch_b-propeller"/>
</dbReference>
<dbReference type="EMBL" id="JABTTQ020000007">
    <property type="protein sequence ID" value="KAK6152297.1"/>
    <property type="molecule type" value="Genomic_DNA"/>
</dbReference>
<evidence type="ECO:0000313" key="4">
    <source>
        <dbReference type="Proteomes" id="UP001318860"/>
    </source>
</evidence>
<gene>
    <name evidence="3" type="ORF">DH2020_014932</name>
</gene>
<reference evidence="3 4" key="1">
    <citation type="journal article" date="2021" name="Comput. Struct. Biotechnol. J.">
        <title>De novo genome assembly of the potent medicinal plant Rehmannia glutinosa using nanopore technology.</title>
        <authorList>
            <person name="Ma L."/>
            <person name="Dong C."/>
            <person name="Song C."/>
            <person name="Wang X."/>
            <person name="Zheng X."/>
            <person name="Niu Y."/>
            <person name="Chen S."/>
            <person name="Feng W."/>
        </authorList>
    </citation>
    <scope>NUCLEOTIDE SEQUENCE [LARGE SCALE GENOMIC DNA]</scope>
    <source>
        <strain evidence="3">DH-2019</strain>
    </source>
</reference>
<evidence type="ECO:0008006" key="5">
    <source>
        <dbReference type="Google" id="ProtNLM"/>
    </source>
</evidence>
<dbReference type="PANTHER" id="PTHR45463:SF4">
    <property type="entry name" value="REGULATION PROTEIN, PUTATIVE-RELATED"/>
    <property type="match status" value="1"/>
</dbReference>
<dbReference type="SUPFAM" id="SSF81383">
    <property type="entry name" value="F-box domain"/>
    <property type="match status" value="1"/>
</dbReference>
<keyword evidence="4" id="KW-1185">Reference proteome</keyword>
<dbReference type="Pfam" id="PF03478">
    <property type="entry name" value="Beta-prop_KIB1-4"/>
    <property type="match status" value="1"/>
</dbReference>
<dbReference type="Pfam" id="PF12937">
    <property type="entry name" value="F-box-like"/>
    <property type="match status" value="1"/>
</dbReference>
<accession>A0ABR0WXV6</accession>
<protein>
    <recommendedName>
        <fullName evidence="5">F-box domain-containing protein</fullName>
    </recommendedName>
</protein>
<dbReference type="PANTHER" id="PTHR45463">
    <property type="entry name" value="OS09G0392200 PROTEIN"/>
    <property type="match status" value="1"/>
</dbReference>
<proteinExistence type="predicted"/>
<name>A0ABR0WXV6_REHGL</name>
<feature type="domain" description="F-box" evidence="2">
    <location>
        <begin position="31"/>
        <end position="63"/>
    </location>
</feature>
<organism evidence="3 4">
    <name type="scientific">Rehmannia glutinosa</name>
    <name type="common">Chinese foxglove</name>
    <dbReference type="NCBI Taxonomy" id="99300"/>
    <lineage>
        <taxon>Eukaryota</taxon>
        <taxon>Viridiplantae</taxon>
        <taxon>Streptophyta</taxon>
        <taxon>Embryophyta</taxon>
        <taxon>Tracheophyta</taxon>
        <taxon>Spermatophyta</taxon>
        <taxon>Magnoliopsida</taxon>
        <taxon>eudicotyledons</taxon>
        <taxon>Gunneridae</taxon>
        <taxon>Pentapetalae</taxon>
        <taxon>asterids</taxon>
        <taxon>lamiids</taxon>
        <taxon>Lamiales</taxon>
        <taxon>Orobanchaceae</taxon>
        <taxon>Rehmannieae</taxon>
        <taxon>Rehmannia</taxon>
    </lineage>
</organism>
<dbReference type="InterPro" id="IPR001810">
    <property type="entry name" value="F-box_dom"/>
</dbReference>
<feature type="domain" description="KIB1-4 beta-propeller" evidence="1">
    <location>
        <begin position="86"/>
        <end position="307"/>
    </location>
</feature>
<dbReference type="InterPro" id="IPR005174">
    <property type="entry name" value="KIB1-4_b-propeller"/>
</dbReference>
<evidence type="ECO:0000259" key="1">
    <source>
        <dbReference type="Pfam" id="PF03478"/>
    </source>
</evidence>
<sequence length="368" mass="42553">MQFHACRLTETTRDNRRVSSGPREKQAEFDVPMEVLELILSQLSLRDNIRASVVCKSWLAVAVSIRKANRPPWLMFFPKYGEVYEFYDPSRRKIYRLELPELRGSRICYAKDGWLLLCRPDTRGVFFFCPYTREMIELPKLQLVDQIVAFSAAPASLNCVLFTIEHVSNSVIAIRTCRPGETRWSIVNYDCCMPFYSSIRNKIVFCNGRFFCLSVTGAIGAYDPEKCTWIVLSVGPPKCMLFFSVHHYWRANFMAEHDGDIFIVCTCSSINPFIYKLDLVHGVWVEMESLGDMTFFANFLSSRVMTDILGKIGSNVCFSKVRLYGKRCVTYSPNAGRYYPQKQLYDWKEEDHFGSIWISPPEDPSIFI</sequence>
<dbReference type="Gene3D" id="1.20.1280.50">
    <property type="match status" value="1"/>
</dbReference>
<evidence type="ECO:0000313" key="3">
    <source>
        <dbReference type="EMBL" id="KAK6152297.1"/>
    </source>
</evidence>
<dbReference type="InterPro" id="IPR036047">
    <property type="entry name" value="F-box-like_dom_sf"/>
</dbReference>
<comment type="caution">
    <text evidence="3">The sequence shown here is derived from an EMBL/GenBank/DDBJ whole genome shotgun (WGS) entry which is preliminary data.</text>
</comment>
<dbReference type="SUPFAM" id="SSF50965">
    <property type="entry name" value="Galactose oxidase, central domain"/>
    <property type="match status" value="1"/>
</dbReference>
<evidence type="ECO:0000259" key="2">
    <source>
        <dbReference type="Pfam" id="PF12937"/>
    </source>
</evidence>
<dbReference type="Proteomes" id="UP001318860">
    <property type="component" value="Unassembled WGS sequence"/>
</dbReference>